<comment type="caution">
    <text evidence="1">The sequence shown here is derived from an EMBL/GenBank/DDBJ whole genome shotgun (WGS) entry which is preliminary data.</text>
</comment>
<protein>
    <submittedName>
        <fullName evidence="1">Uncharacterized protein</fullName>
    </submittedName>
</protein>
<dbReference type="Proteomes" id="UP001595772">
    <property type="component" value="Unassembled WGS sequence"/>
</dbReference>
<keyword evidence="2" id="KW-1185">Reference proteome</keyword>
<organism evidence="1 2">
    <name type="scientific">Oceanobacillus longus</name>
    <dbReference type="NCBI Taxonomy" id="930120"/>
    <lineage>
        <taxon>Bacteria</taxon>
        <taxon>Bacillati</taxon>
        <taxon>Bacillota</taxon>
        <taxon>Bacilli</taxon>
        <taxon>Bacillales</taxon>
        <taxon>Bacillaceae</taxon>
        <taxon>Oceanobacillus</taxon>
    </lineage>
</organism>
<dbReference type="RefSeq" id="WP_379497911.1">
    <property type="nucleotide sequence ID" value="NZ_JBHSAO010000014.1"/>
</dbReference>
<reference evidence="2" key="1">
    <citation type="journal article" date="2019" name="Int. J. Syst. Evol. Microbiol.">
        <title>The Global Catalogue of Microorganisms (GCM) 10K type strain sequencing project: providing services to taxonomists for standard genome sequencing and annotation.</title>
        <authorList>
            <consortium name="The Broad Institute Genomics Platform"/>
            <consortium name="The Broad Institute Genome Sequencing Center for Infectious Disease"/>
            <person name="Wu L."/>
            <person name="Ma J."/>
        </authorList>
    </citation>
    <scope>NUCLEOTIDE SEQUENCE [LARGE SCALE GENOMIC DNA]</scope>
    <source>
        <strain evidence="2">IBRC-M 10703</strain>
    </source>
</reference>
<name>A0ABV8GZW6_9BACI</name>
<sequence>MYKLILLIPTLFLLNGCQNENTNVEVFTFKPNEYDVMFIPEDSIDEVDEMYMDAIIELKAKYPSEFSEMEMTERNIAELGIMQNTDGPSLLISKDGTTIAQLFGKKPKKEIIEKLEITLDQNKKDVPN</sequence>
<accession>A0ABV8GZW6</accession>
<proteinExistence type="predicted"/>
<evidence type="ECO:0000313" key="1">
    <source>
        <dbReference type="EMBL" id="MFC4025417.1"/>
    </source>
</evidence>
<dbReference type="EMBL" id="JBHSAO010000014">
    <property type="protein sequence ID" value="MFC4025417.1"/>
    <property type="molecule type" value="Genomic_DNA"/>
</dbReference>
<gene>
    <name evidence="1" type="ORF">ACFOUV_16640</name>
</gene>
<evidence type="ECO:0000313" key="2">
    <source>
        <dbReference type="Proteomes" id="UP001595772"/>
    </source>
</evidence>